<reference evidence="7" key="1">
    <citation type="submission" date="2021-01" db="EMBL/GenBank/DDBJ databases">
        <authorList>
            <person name="Corre E."/>
            <person name="Pelletier E."/>
            <person name="Niang G."/>
            <person name="Scheremetjew M."/>
            <person name="Finn R."/>
            <person name="Kale V."/>
            <person name="Holt S."/>
            <person name="Cochrane G."/>
            <person name="Meng A."/>
            <person name="Brown T."/>
            <person name="Cohen L."/>
        </authorList>
    </citation>
    <scope>NUCLEOTIDE SEQUENCE</scope>
    <source>
        <strain evidence="7">CCMP1320</strain>
    </source>
</reference>
<dbReference type="GO" id="GO:0016095">
    <property type="term" value="P:polyprenol catabolic process"/>
    <property type="evidence" value="ECO:0007669"/>
    <property type="project" value="TreeGrafter"/>
</dbReference>
<dbReference type="Pfam" id="PF02544">
    <property type="entry name" value="Steroid_dh"/>
    <property type="match status" value="1"/>
</dbReference>
<feature type="domain" description="3-oxo-5-alpha-steroid 4-dehydrogenase C-terminal" evidence="6">
    <location>
        <begin position="282"/>
        <end position="368"/>
    </location>
</feature>
<organism evidence="7">
    <name type="scientific">Dunaliella tertiolecta</name>
    <name type="common">Green alga</name>
    <dbReference type="NCBI Taxonomy" id="3047"/>
    <lineage>
        <taxon>Eukaryota</taxon>
        <taxon>Viridiplantae</taxon>
        <taxon>Chlorophyta</taxon>
        <taxon>core chlorophytes</taxon>
        <taxon>Chlorophyceae</taxon>
        <taxon>CS clade</taxon>
        <taxon>Chlamydomonadales</taxon>
        <taxon>Dunaliellaceae</taxon>
        <taxon>Dunaliella</taxon>
    </lineage>
</organism>
<evidence type="ECO:0000313" key="7">
    <source>
        <dbReference type="EMBL" id="CAE0485335.1"/>
    </source>
</evidence>
<dbReference type="InterPro" id="IPR039698">
    <property type="entry name" value="Dfg10/SRD5A3"/>
</dbReference>
<dbReference type="UniPathway" id="UPA00378"/>
<evidence type="ECO:0000256" key="2">
    <source>
        <dbReference type="ARBA" id="ARBA00022692"/>
    </source>
</evidence>
<dbReference type="AlphaFoldDB" id="A0A7S3QK73"/>
<sequence>MFILLILLRLLPALLTAYWVLATSAVVVTLLPLPLPQGFKDAVRLSAARGKLWSTRPKSLGRLNDLAVPQAWFSHFYAVGTACCLLLLLLATPLPPLASSDAQQLTALALFPSKAEAVQYISLWVFLLHLLRRLLETCCLMVYPSTARMHVIAYVFGLSYYMVAPLSLLNTLSGLPLTRVGAHENTGFLGLSQGDVSLEGGLGSFLASLLPRAAAAPAAFASAWAQGSAWQVASGVGLTMIGFTLQFYSHWVLAALAARGISRLQRSKRGGLDGDSEGSKGHNEDASMYSIPRGGAFEWISCPHYAGEIIIYAGLLLLTWPHSPNVFLMLGWVVTNLVLAAGATQQWYHAAFPHSFPKSRRALVPFVF</sequence>
<dbReference type="GO" id="GO:0003865">
    <property type="term" value="F:3-oxo-5-alpha-steroid 4-dehydrogenase activity"/>
    <property type="evidence" value="ECO:0007669"/>
    <property type="project" value="TreeGrafter"/>
</dbReference>
<feature type="transmembrane region" description="Helical" evidence="5">
    <location>
        <begin position="236"/>
        <end position="258"/>
    </location>
</feature>
<proteinExistence type="predicted"/>
<dbReference type="EMBL" id="HBIP01000866">
    <property type="protein sequence ID" value="CAE0485335.1"/>
    <property type="molecule type" value="Transcribed_RNA"/>
</dbReference>
<dbReference type="GO" id="GO:0005783">
    <property type="term" value="C:endoplasmic reticulum"/>
    <property type="evidence" value="ECO:0007669"/>
    <property type="project" value="TreeGrafter"/>
</dbReference>
<gene>
    <name evidence="7" type="ORF">DTER00134_LOCUS374</name>
</gene>
<dbReference type="InterPro" id="IPR001104">
    <property type="entry name" value="3-oxo-5_a-steroid_4-DH_C"/>
</dbReference>
<dbReference type="PANTHER" id="PTHR14624">
    <property type="entry name" value="DFG10 PROTEIN"/>
    <property type="match status" value="1"/>
</dbReference>
<feature type="transmembrane region" description="Helical" evidence="5">
    <location>
        <begin position="326"/>
        <end position="348"/>
    </location>
</feature>
<evidence type="ECO:0000256" key="1">
    <source>
        <dbReference type="ARBA" id="ARBA00004127"/>
    </source>
</evidence>
<feature type="transmembrane region" description="Helical" evidence="5">
    <location>
        <begin position="151"/>
        <end position="169"/>
    </location>
</feature>
<comment type="subcellular location">
    <subcellularLocation>
        <location evidence="1">Endomembrane system</location>
        <topology evidence="1">Multi-pass membrane protein</topology>
    </subcellularLocation>
</comment>
<dbReference type="PROSITE" id="PS50244">
    <property type="entry name" value="S5A_REDUCTASE"/>
    <property type="match status" value="1"/>
</dbReference>
<dbReference type="GO" id="GO:0006488">
    <property type="term" value="P:dolichol-linked oligosaccharide biosynthetic process"/>
    <property type="evidence" value="ECO:0007669"/>
    <property type="project" value="InterPro"/>
</dbReference>
<accession>A0A7S3QK73</accession>
<name>A0A7S3QK73_DUNTE</name>
<feature type="transmembrane region" description="Helical" evidence="5">
    <location>
        <begin position="72"/>
        <end position="91"/>
    </location>
</feature>
<protein>
    <recommendedName>
        <fullName evidence="6">3-oxo-5-alpha-steroid 4-dehydrogenase C-terminal domain-containing protein</fullName>
    </recommendedName>
</protein>
<evidence type="ECO:0000256" key="4">
    <source>
        <dbReference type="ARBA" id="ARBA00023136"/>
    </source>
</evidence>
<evidence type="ECO:0000256" key="5">
    <source>
        <dbReference type="SAM" id="Phobius"/>
    </source>
</evidence>
<evidence type="ECO:0000256" key="3">
    <source>
        <dbReference type="ARBA" id="ARBA00022989"/>
    </source>
</evidence>
<dbReference type="PANTHER" id="PTHR14624:SF0">
    <property type="entry name" value="POLYPRENOL REDUCTASE"/>
    <property type="match status" value="1"/>
</dbReference>
<keyword evidence="4 5" id="KW-0472">Membrane</keyword>
<keyword evidence="2 5" id="KW-0812">Transmembrane</keyword>
<evidence type="ECO:0000259" key="6">
    <source>
        <dbReference type="Pfam" id="PF02544"/>
    </source>
</evidence>
<keyword evidence="3 5" id="KW-1133">Transmembrane helix</keyword>